<feature type="compositionally biased region" description="Low complexity" evidence="5">
    <location>
        <begin position="592"/>
        <end position="615"/>
    </location>
</feature>
<sequence length="796" mass="85701">MRSSTHQTNSPIMMPSTNSSSPDLPQKLFGINNHLSSQSTPSQSSSPPLLLFPRTSQSQALDQGVWQGDYSLNSYIHDYLCKRGFHGTAEKLIQESGMDKSSAWGSNKLLNTPQGLLYEWWTIFWEVFLASSGSSGHHDANLYSQITKASRSESASGSTQQRNAGLIKLPTAERSTHRSPPDPNSNPDSDLVTISSSTSTNTCSNTSPKVPRPCPPNHSDSINIAHRPAVTRLRTTSGNSPSSHLTSPATTARSLQIQQSQQLQHPNSQTHYQLLQPQRHQQQQPQALQQNQAHQHAHQLHQQQQHQSLSSNAPPNGQPQRQPASHMMAPPPHPASFQPRPLTDNEAMTRQALCSAGLSGREIPSLTLEERERYTAQLSNLVTMHHAAQLHRVLSNPRGIPYSPLADPRILPNHPSIHRDIHQLSLQQQQERQLGAVRAAQLQQPAMSLGQTSPGNLVGPSQSPSAMPSAVNSHQMFNGAQNGRKRPLTPAQNINETPPANVSDTNWPSPSSRKRSKPLDAPSPAPSPRIRVGSGMSANGISASEARRTVDTLHGITGRNENQTGIEGDGQVNNQPERSVYGTPSTKANGEPPKANTPNAPTPASTPSASQHATANMATPHHNPPAMDANHPSALRSSERNQDISDFWCLRRFRFFPGPLSSGNGLGAGCASSPAALSKPTGNGFTNLAFNPHQPSGPTSSGMTMGDSSQINASALDLRSLNGVYGIRDSTNENNSTAESRNENVKDSASQMNSTPGGSGLDLIPGGFDIDKLLEDALNFGRDDGRRLADLLIGLV</sequence>
<dbReference type="Pfam" id="PF08513">
    <property type="entry name" value="LisH"/>
    <property type="match status" value="1"/>
</dbReference>
<feature type="region of interest" description="Disordered" evidence="5">
    <location>
        <begin position="1"/>
        <end position="51"/>
    </location>
</feature>
<feature type="compositionally biased region" description="Polar residues" evidence="5">
    <location>
        <begin position="233"/>
        <end position="253"/>
    </location>
</feature>
<reference evidence="7" key="1">
    <citation type="journal article" date="2011" name="Proc. Natl. Acad. Sci. U.S.A.">
        <title>Obligate biotrophy features unraveled by the genomic analysis of rust fungi.</title>
        <authorList>
            <person name="Duplessis S."/>
            <person name="Cuomo C.A."/>
            <person name="Lin Y.-C."/>
            <person name="Aerts A."/>
            <person name="Tisserant E."/>
            <person name="Veneault-Fourrey C."/>
            <person name="Joly D.L."/>
            <person name="Hacquard S."/>
            <person name="Amselem J."/>
            <person name="Cantarel B.L."/>
            <person name="Chiu R."/>
            <person name="Coutinho P.M."/>
            <person name="Feau N."/>
            <person name="Field M."/>
            <person name="Frey P."/>
            <person name="Gelhaye E."/>
            <person name="Goldberg J."/>
            <person name="Grabherr M.G."/>
            <person name="Kodira C.D."/>
            <person name="Kohler A."/>
            <person name="Kuees U."/>
            <person name="Lindquist E.A."/>
            <person name="Lucas S.M."/>
            <person name="Mago R."/>
            <person name="Mauceli E."/>
            <person name="Morin E."/>
            <person name="Murat C."/>
            <person name="Pangilinan J.L."/>
            <person name="Park R."/>
            <person name="Pearson M."/>
            <person name="Quesneville H."/>
            <person name="Rouhier N."/>
            <person name="Sakthikumar S."/>
            <person name="Salamov A.A."/>
            <person name="Schmutz J."/>
            <person name="Selles B."/>
            <person name="Shapiro H."/>
            <person name="Tanguay P."/>
            <person name="Tuskan G.A."/>
            <person name="Henrissat B."/>
            <person name="Van de Peer Y."/>
            <person name="Rouze P."/>
            <person name="Ellis J.G."/>
            <person name="Dodds P.N."/>
            <person name="Schein J.E."/>
            <person name="Zhong S."/>
            <person name="Hamelin R.C."/>
            <person name="Grigoriev I.V."/>
            <person name="Szabo L.J."/>
            <person name="Martin F."/>
        </authorList>
    </citation>
    <scope>NUCLEOTIDE SEQUENCE [LARGE SCALE GENOMIC DNA]</scope>
    <source>
        <strain evidence="7">98AG31 / pathotype 3-4-7</strain>
    </source>
</reference>
<dbReference type="STRING" id="747676.F4S9N5"/>
<feature type="region of interest" description="Disordered" evidence="5">
    <location>
        <begin position="727"/>
        <end position="761"/>
    </location>
</feature>
<accession>F4S9N5</accession>
<evidence type="ECO:0000256" key="4">
    <source>
        <dbReference type="ARBA" id="ARBA00023242"/>
    </source>
</evidence>
<evidence type="ECO:0000313" key="6">
    <source>
        <dbReference type="EMBL" id="EGF98670.1"/>
    </source>
</evidence>
<dbReference type="EMBL" id="GL883171">
    <property type="protein sequence ID" value="EGF98670.1"/>
    <property type="molecule type" value="Genomic_DNA"/>
</dbReference>
<feature type="compositionally biased region" description="Low complexity" evidence="5">
    <location>
        <begin position="35"/>
        <end position="51"/>
    </location>
</feature>
<dbReference type="InterPro" id="IPR006594">
    <property type="entry name" value="LisH"/>
</dbReference>
<feature type="compositionally biased region" description="Low complexity" evidence="5">
    <location>
        <begin position="273"/>
        <end position="307"/>
    </location>
</feature>
<keyword evidence="3" id="KW-0804">Transcription</keyword>
<dbReference type="RefSeq" id="XP_007418064.1">
    <property type="nucleotide sequence ID" value="XM_007418002.1"/>
</dbReference>
<gene>
    <name evidence="6" type="ORF">MELLADRAFT_79652</name>
</gene>
<feature type="compositionally biased region" description="Polar residues" evidence="5">
    <location>
        <begin position="490"/>
        <end position="507"/>
    </location>
</feature>
<evidence type="ECO:0000256" key="3">
    <source>
        <dbReference type="ARBA" id="ARBA00023163"/>
    </source>
</evidence>
<evidence type="ECO:0000256" key="2">
    <source>
        <dbReference type="ARBA" id="ARBA00023015"/>
    </source>
</evidence>
<dbReference type="PROSITE" id="PS50896">
    <property type="entry name" value="LISH"/>
    <property type="match status" value="1"/>
</dbReference>
<feature type="compositionally biased region" description="Low complexity" evidence="5">
    <location>
        <begin position="254"/>
        <end position="264"/>
    </location>
</feature>
<dbReference type="GO" id="GO:0005634">
    <property type="term" value="C:nucleus"/>
    <property type="evidence" value="ECO:0007669"/>
    <property type="project" value="UniProtKB-SubCell"/>
</dbReference>
<dbReference type="KEGG" id="mlr:MELLADRAFT_79652"/>
<dbReference type="Proteomes" id="UP000001072">
    <property type="component" value="Unassembled WGS sequence"/>
</dbReference>
<feature type="compositionally biased region" description="Polar residues" evidence="5">
    <location>
        <begin position="747"/>
        <end position="756"/>
    </location>
</feature>
<dbReference type="PANTHER" id="PTHR45093:SF2">
    <property type="entry name" value="LISH DOMAIN-CONTAINING PROTEIN"/>
    <property type="match status" value="1"/>
</dbReference>
<feature type="region of interest" description="Disordered" evidence="5">
    <location>
        <begin position="448"/>
        <end position="638"/>
    </location>
</feature>
<dbReference type="OrthoDB" id="5600002at2759"/>
<evidence type="ECO:0000256" key="5">
    <source>
        <dbReference type="SAM" id="MobiDB-lite"/>
    </source>
</evidence>
<proteinExistence type="predicted"/>
<dbReference type="eggNOG" id="KOG0266">
    <property type="taxonomic scope" value="Eukaryota"/>
</dbReference>
<feature type="compositionally biased region" description="Polar residues" evidence="5">
    <location>
        <begin position="151"/>
        <end position="163"/>
    </location>
</feature>
<dbReference type="AlphaFoldDB" id="F4S9N5"/>
<evidence type="ECO:0000256" key="1">
    <source>
        <dbReference type="ARBA" id="ARBA00004123"/>
    </source>
</evidence>
<protein>
    <submittedName>
        <fullName evidence="6">Uncharacterized protein</fullName>
    </submittedName>
</protein>
<feature type="compositionally biased region" description="Polar residues" evidence="5">
    <location>
        <begin position="448"/>
        <end position="481"/>
    </location>
</feature>
<dbReference type="PANTHER" id="PTHR45093">
    <property type="entry name" value="TRANSCRIPTION ACTIVATOR MSS11"/>
    <property type="match status" value="1"/>
</dbReference>
<dbReference type="VEuPathDB" id="FungiDB:MELLADRAFT_79652"/>
<evidence type="ECO:0000313" key="7">
    <source>
        <dbReference type="Proteomes" id="UP000001072"/>
    </source>
</evidence>
<feature type="compositionally biased region" description="Polar residues" evidence="5">
    <location>
        <begin position="1"/>
        <end position="23"/>
    </location>
</feature>
<keyword evidence="7" id="KW-1185">Reference proteome</keyword>
<comment type="subcellular location">
    <subcellularLocation>
        <location evidence="1">Nucleus</location>
    </subcellularLocation>
</comment>
<feature type="compositionally biased region" description="Polar residues" evidence="5">
    <location>
        <begin position="308"/>
        <end position="322"/>
    </location>
</feature>
<feature type="compositionally biased region" description="Low complexity" evidence="5">
    <location>
        <begin position="185"/>
        <end position="207"/>
    </location>
</feature>
<name>F4S9N5_MELLP</name>
<feature type="region of interest" description="Disordered" evidence="5">
    <location>
        <begin position="151"/>
        <end position="339"/>
    </location>
</feature>
<organism evidence="7">
    <name type="scientific">Melampsora larici-populina (strain 98AG31 / pathotype 3-4-7)</name>
    <name type="common">Poplar leaf rust fungus</name>
    <dbReference type="NCBI Taxonomy" id="747676"/>
    <lineage>
        <taxon>Eukaryota</taxon>
        <taxon>Fungi</taxon>
        <taxon>Dikarya</taxon>
        <taxon>Basidiomycota</taxon>
        <taxon>Pucciniomycotina</taxon>
        <taxon>Pucciniomycetes</taxon>
        <taxon>Pucciniales</taxon>
        <taxon>Melampsoraceae</taxon>
        <taxon>Melampsora</taxon>
    </lineage>
</organism>
<dbReference type="GeneID" id="18933300"/>
<feature type="compositionally biased region" description="Polar residues" evidence="5">
    <location>
        <begin position="559"/>
        <end position="588"/>
    </location>
</feature>
<keyword evidence="2" id="KW-0805">Transcription regulation</keyword>
<dbReference type="InParanoid" id="F4S9N5"/>
<dbReference type="HOGENOM" id="CLU_353034_0_0_1"/>
<keyword evidence="4" id="KW-0539">Nucleus</keyword>